<dbReference type="GO" id="GO:0005829">
    <property type="term" value="C:cytosol"/>
    <property type="evidence" value="ECO:0007669"/>
    <property type="project" value="TreeGrafter"/>
</dbReference>
<name>A0A7X2NS15_9FIRM</name>
<dbReference type="PRINTS" id="PR00131">
    <property type="entry name" value="GLHYDRLASE1"/>
</dbReference>
<feature type="active site" description="Nucleophile" evidence="4">
    <location>
        <position position="362"/>
    </location>
</feature>
<evidence type="ECO:0000256" key="4">
    <source>
        <dbReference type="PROSITE-ProRule" id="PRU10055"/>
    </source>
</evidence>
<dbReference type="PROSITE" id="PS00653">
    <property type="entry name" value="GLYCOSYL_HYDROL_F1_2"/>
    <property type="match status" value="1"/>
</dbReference>
<dbReference type="PANTHER" id="PTHR10353:SF122">
    <property type="entry name" value="6-PHOSPHO-BETA-GLUCOSIDASE ASCB-RELATED"/>
    <property type="match status" value="1"/>
</dbReference>
<comment type="similarity">
    <text evidence="1 5">Belongs to the glycosyl hydrolase 1 family.</text>
</comment>
<dbReference type="Proteomes" id="UP000461880">
    <property type="component" value="Unassembled WGS sequence"/>
</dbReference>
<dbReference type="InterPro" id="IPR033132">
    <property type="entry name" value="GH_1_N_CS"/>
</dbReference>
<proteinExistence type="inferred from homology"/>
<dbReference type="PANTHER" id="PTHR10353">
    <property type="entry name" value="GLYCOSYL HYDROLASE"/>
    <property type="match status" value="1"/>
</dbReference>
<dbReference type="Gene3D" id="3.20.20.80">
    <property type="entry name" value="Glycosidases"/>
    <property type="match status" value="1"/>
</dbReference>
<evidence type="ECO:0000256" key="5">
    <source>
        <dbReference type="RuleBase" id="RU003690"/>
    </source>
</evidence>
<keyword evidence="8" id="KW-1185">Reference proteome</keyword>
<dbReference type="GO" id="GO:0008422">
    <property type="term" value="F:beta-glucosidase activity"/>
    <property type="evidence" value="ECO:0007669"/>
    <property type="project" value="TreeGrafter"/>
</dbReference>
<dbReference type="InterPro" id="IPR018120">
    <property type="entry name" value="Glyco_hydro_1_AS"/>
</dbReference>
<evidence type="ECO:0000256" key="6">
    <source>
        <dbReference type="RuleBase" id="RU004468"/>
    </source>
</evidence>
<dbReference type="Pfam" id="PF00232">
    <property type="entry name" value="Glyco_hydro_1"/>
    <property type="match status" value="1"/>
</dbReference>
<dbReference type="InterPro" id="IPR017853">
    <property type="entry name" value="GH"/>
</dbReference>
<reference evidence="7 8" key="1">
    <citation type="submission" date="2019-08" db="EMBL/GenBank/DDBJ databases">
        <title>In-depth cultivation of the pig gut microbiome towards novel bacterial diversity and tailored functional studies.</title>
        <authorList>
            <person name="Wylensek D."/>
            <person name="Hitch T.C.A."/>
            <person name="Clavel T."/>
        </authorList>
    </citation>
    <scope>NUCLEOTIDE SEQUENCE [LARGE SCALE GENOMIC DNA]</scope>
    <source>
        <strain evidence="7 8">Oil+RF-744-GAM-WT-6</strain>
    </source>
</reference>
<organism evidence="7 8">
    <name type="scientific">Stecheria intestinalis</name>
    <dbReference type="NCBI Taxonomy" id="2606630"/>
    <lineage>
        <taxon>Bacteria</taxon>
        <taxon>Bacillati</taxon>
        <taxon>Bacillota</taxon>
        <taxon>Erysipelotrichia</taxon>
        <taxon>Erysipelotrichales</taxon>
        <taxon>Erysipelotrichaceae</taxon>
        <taxon>Stecheria</taxon>
    </lineage>
</organism>
<evidence type="ECO:0000313" key="7">
    <source>
        <dbReference type="EMBL" id="MSS58462.1"/>
    </source>
</evidence>
<dbReference type="EMBL" id="VUMN01000011">
    <property type="protein sequence ID" value="MSS58462.1"/>
    <property type="molecule type" value="Genomic_DNA"/>
</dbReference>
<accession>A0A7X2NS15</accession>
<keyword evidence="2 6" id="KW-0378">Hydrolase</keyword>
<keyword evidence="3 6" id="KW-0326">Glycosidase</keyword>
<evidence type="ECO:0000256" key="1">
    <source>
        <dbReference type="ARBA" id="ARBA00010838"/>
    </source>
</evidence>
<evidence type="ECO:0000256" key="2">
    <source>
        <dbReference type="ARBA" id="ARBA00022801"/>
    </source>
</evidence>
<dbReference type="AlphaFoldDB" id="A0A7X2NS15"/>
<protein>
    <submittedName>
        <fullName evidence="7">Family 1 glycosylhydrolase</fullName>
    </submittedName>
</protein>
<evidence type="ECO:0000313" key="8">
    <source>
        <dbReference type="Proteomes" id="UP000461880"/>
    </source>
</evidence>
<dbReference type="GO" id="GO:0016052">
    <property type="term" value="P:carbohydrate catabolic process"/>
    <property type="evidence" value="ECO:0007669"/>
    <property type="project" value="TreeGrafter"/>
</dbReference>
<gene>
    <name evidence="7" type="ORF">FYJ51_06040</name>
</gene>
<comment type="caution">
    <text evidence="7">The sequence shown here is derived from an EMBL/GenBank/DDBJ whole genome shotgun (WGS) entry which is preliminary data.</text>
</comment>
<dbReference type="PROSITE" id="PS00572">
    <property type="entry name" value="GLYCOSYL_HYDROL_F1_1"/>
    <property type="match status" value="1"/>
</dbReference>
<dbReference type="SUPFAM" id="SSF51445">
    <property type="entry name" value="(Trans)glycosidases"/>
    <property type="match status" value="1"/>
</dbReference>
<sequence length="465" mass="53881">MKENFLWGGALAANQYEGAWNVDNKGESIADVVRGSKKGVPRIIDDEVKDGEYYPSHEAVDGYHHFKEDIALLAEMGFKCVRFSIAWTRIFPNGDENIPNEEGLKYYDRVIDELRKYSIEPLVTLSHFETPLNLVKKYGSWRSKKLIDFFVHYCDVVFKRYNGKVKYWLTFNEINETMNKETPWLQAGLQFKPGENPNEVKIIASHNMFLASAKAVILGHQINPTFKIGCMIQYTPAYAKTCSPEDAFARREYLLSNYYYTDVMVKGRYTNLCYTKLKRLNVNFEVPEDEKSILERGKTDFIAFSYYFTFLASLKNGNLNIEHNGNPYVKKTQWDKPIDAMGLRIALNELYDRYEVPLFIVENGIGAIDEISVDGRIHDSYRIEYFREHIHAMEEAVNNDFIDLMGYTTWGPIDIVSAGTGEMKKRYGFIYVDKDNEGNGTLKRIKKDSYYWYKKVIASNGEDLN</sequence>
<dbReference type="RefSeq" id="WP_154504260.1">
    <property type="nucleotide sequence ID" value="NZ_VUMN01000011.1"/>
</dbReference>
<dbReference type="InterPro" id="IPR001360">
    <property type="entry name" value="Glyco_hydro_1"/>
</dbReference>
<dbReference type="FunFam" id="3.20.20.80:FF:000004">
    <property type="entry name" value="Beta-glucosidase 6-phospho-beta-glucosidase"/>
    <property type="match status" value="1"/>
</dbReference>
<evidence type="ECO:0000256" key="3">
    <source>
        <dbReference type="ARBA" id="ARBA00023295"/>
    </source>
</evidence>